<evidence type="ECO:0000259" key="1">
    <source>
        <dbReference type="Pfam" id="PF00534"/>
    </source>
</evidence>
<dbReference type="InterPro" id="IPR001296">
    <property type="entry name" value="Glyco_trans_1"/>
</dbReference>
<dbReference type="STRING" id="1945662.B0A89_04245"/>
<proteinExistence type="predicted"/>
<protein>
    <recommendedName>
        <fullName evidence="1">Glycosyl transferase family 1 domain-containing protein</fullName>
    </recommendedName>
</protein>
<reference evidence="2 3" key="1">
    <citation type="submission" date="2017-03" db="EMBL/GenBank/DDBJ databases">
        <title>Genome sequence of Paracoccus contaminans isolated from a water microcosm.</title>
        <authorList>
            <person name="Aurass P."/>
            <person name="Karste S."/>
            <person name="Trost E."/>
            <person name="Glaeser S.P."/>
            <person name="Kaempfer P."/>
            <person name="Flieger A."/>
        </authorList>
    </citation>
    <scope>NUCLEOTIDE SEQUENCE [LARGE SCALE GENOMIC DNA]</scope>
    <source>
        <strain evidence="3">RKI 16-01929T\LMG 29738T\CCM 8701T\CIP 111112T</strain>
    </source>
</reference>
<dbReference type="Pfam" id="PF00534">
    <property type="entry name" value="Glycos_transf_1"/>
    <property type="match status" value="1"/>
</dbReference>
<accession>A0A1W6CVS7</accession>
<name>A0A1W6CVS7_9RHOB</name>
<dbReference type="EMBL" id="CP020612">
    <property type="protein sequence ID" value="ARJ68956.1"/>
    <property type="molecule type" value="Genomic_DNA"/>
</dbReference>
<dbReference type="KEGG" id="pcon:B0A89_04245"/>
<evidence type="ECO:0000313" key="2">
    <source>
        <dbReference type="EMBL" id="ARJ68956.1"/>
    </source>
</evidence>
<dbReference type="Proteomes" id="UP000193017">
    <property type="component" value="Chromosome"/>
</dbReference>
<feature type="domain" description="Glycosyl transferase family 1" evidence="1">
    <location>
        <begin position="187"/>
        <end position="256"/>
    </location>
</feature>
<dbReference type="SUPFAM" id="SSF53756">
    <property type="entry name" value="UDP-Glycosyltransferase/glycogen phosphorylase"/>
    <property type="match status" value="1"/>
</dbReference>
<sequence length="334" mass="38152">MNRTVDLFYHGYEIKALDRPLGRMQSNMHLAARTIYRHVRGRQLYTGFYTAFTNLRRGLEAVGVDVRINDFSHARRNPRMPIGICGFPGVFEKVTLPNPAVFGPGYVPPADQIEAVTGKCNIAIFTQPSEWPCAALRPALGDRIQPLFAPIILDRWPDVSAAPKTHDVLIYDKIHWHRDELVPRISDRLKQHFKEKGLSFHGLRYGSHRSRDFRAALKASRAVAFLSHHETQGLAYQEAMASGLPVFVWNEGKFMDPQDQQTTGISPAVSSAPYFDERCGMMFTETDIETSFDEFWNSRQRFRPREFVSEVLSPQQCARIYLALLDRAAQWGPR</sequence>
<dbReference type="GO" id="GO:0016757">
    <property type="term" value="F:glycosyltransferase activity"/>
    <property type="evidence" value="ECO:0007669"/>
    <property type="project" value="InterPro"/>
</dbReference>
<gene>
    <name evidence="2" type="ORF">B0A89_04245</name>
</gene>
<keyword evidence="3" id="KW-1185">Reference proteome</keyword>
<dbReference type="Gene3D" id="3.40.50.2000">
    <property type="entry name" value="Glycogen Phosphorylase B"/>
    <property type="match status" value="1"/>
</dbReference>
<dbReference type="RefSeq" id="WP_085377066.1">
    <property type="nucleotide sequence ID" value="NZ_CP020612.1"/>
</dbReference>
<evidence type="ECO:0000313" key="3">
    <source>
        <dbReference type="Proteomes" id="UP000193017"/>
    </source>
</evidence>
<dbReference type="OrthoDB" id="7374792at2"/>
<organism evidence="2 3">
    <name type="scientific">Paracoccus contaminans</name>
    <dbReference type="NCBI Taxonomy" id="1945662"/>
    <lineage>
        <taxon>Bacteria</taxon>
        <taxon>Pseudomonadati</taxon>
        <taxon>Pseudomonadota</taxon>
        <taxon>Alphaproteobacteria</taxon>
        <taxon>Rhodobacterales</taxon>
        <taxon>Paracoccaceae</taxon>
        <taxon>Paracoccus</taxon>
    </lineage>
</organism>
<dbReference type="AlphaFoldDB" id="A0A1W6CVS7"/>